<organism evidence="2 3">
    <name type="scientific">Slackia isoflavoniconvertens</name>
    <dbReference type="NCBI Taxonomy" id="572010"/>
    <lineage>
        <taxon>Bacteria</taxon>
        <taxon>Bacillati</taxon>
        <taxon>Actinomycetota</taxon>
        <taxon>Coriobacteriia</taxon>
        <taxon>Eggerthellales</taxon>
        <taxon>Eggerthellaceae</taxon>
        <taxon>Slackia</taxon>
    </lineage>
</organism>
<sequence length="66" mass="7365">MTFRQFMKERPSLHTISCEVIAFACGHPIALTVGAGLFLLIAGCLVFWYEVFSGFAEPVQFIYAAF</sequence>
<evidence type="ECO:0000313" key="3">
    <source>
        <dbReference type="Proteomes" id="UP000271472"/>
    </source>
</evidence>
<comment type="caution">
    <text evidence="2">The sequence shown here is derived from an EMBL/GenBank/DDBJ whole genome shotgun (WGS) entry which is preliminary data.</text>
</comment>
<dbReference type="AlphaFoldDB" id="A0A3N0IHD2"/>
<accession>A0A3N0IHD2</accession>
<keyword evidence="1" id="KW-0472">Membrane</keyword>
<evidence type="ECO:0000256" key="1">
    <source>
        <dbReference type="SAM" id="Phobius"/>
    </source>
</evidence>
<feature type="transmembrane region" description="Helical" evidence="1">
    <location>
        <begin position="20"/>
        <end position="49"/>
    </location>
</feature>
<proteinExistence type="predicted"/>
<keyword evidence="1" id="KW-0812">Transmembrane</keyword>
<keyword evidence="1" id="KW-1133">Transmembrane helix</keyword>
<name>A0A3N0IHD2_9ACTN</name>
<keyword evidence="3" id="KW-1185">Reference proteome</keyword>
<evidence type="ECO:0000313" key="2">
    <source>
        <dbReference type="EMBL" id="RNM36187.1"/>
    </source>
</evidence>
<dbReference type="Proteomes" id="UP000271472">
    <property type="component" value="Unassembled WGS sequence"/>
</dbReference>
<reference evidence="3" key="1">
    <citation type="submission" date="2018-05" db="EMBL/GenBank/DDBJ databases">
        <title>Genome Sequencing of selected type strains of the family Eggerthellaceae.</title>
        <authorList>
            <person name="Danylec N."/>
            <person name="Stoll D.A."/>
            <person name="Doetsch A."/>
            <person name="Huch M."/>
        </authorList>
    </citation>
    <scope>NUCLEOTIDE SEQUENCE [LARGE SCALE GENOMIC DNA]</scope>
    <source>
        <strain evidence="3">DSM 22006</strain>
    </source>
</reference>
<dbReference type="EMBL" id="QIBZ01000004">
    <property type="protein sequence ID" value="RNM36187.1"/>
    <property type="molecule type" value="Genomic_DNA"/>
</dbReference>
<gene>
    <name evidence="2" type="ORF">DMP05_02890</name>
</gene>
<protein>
    <submittedName>
        <fullName evidence="2">Uncharacterized protein</fullName>
    </submittedName>
</protein>